<dbReference type="SUPFAM" id="SSF52821">
    <property type="entry name" value="Rhodanese/Cell cycle control phosphatase"/>
    <property type="match status" value="1"/>
</dbReference>
<sequence>MKKKNIISNKILKIICLHNYTKRTIISLYKYFNVFYPKELLNDIQIGLKKYDVLGRIYIANEGINAQISVPDSYVNKIMSFFKKININLCNININFSIENKSMAFWKLQIKIRKQLVANNIDNVPILKNSSKYYLNAFQVNKLFLDSKSIFVDIRNHYEYEIGHFYQALEIPSKTFREQLDMLKETLLPYKNKKIVLYCTGGIRCEKAFGLLKKYKFKNVYQIYGGILGYINQTQKYSLPMYFKGKIFVFDNRLAERVTNDILSKCRNCNQLTDSIHINCAYHRCHRLFIQCKNCSKKFNFYCSTKCLNI</sequence>
<evidence type="ECO:0000313" key="7">
    <source>
        <dbReference type="Proteomes" id="UP000006811"/>
    </source>
</evidence>
<dbReference type="InterPro" id="IPR040503">
    <property type="entry name" value="TRHO_N"/>
</dbReference>
<evidence type="ECO:0000256" key="2">
    <source>
        <dbReference type="ARBA" id="ARBA00023002"/>
    </source>
</evidence>
<dbReference type="Gene3D" id="3.30.70.100">
    <property type="match status" value="1"/>
</dbReference>
<dbReference type="InterPro" id="IPR022111">
    <property type="entry name" value="Rhodanese_C"/>
</dbReference>
<keyword evidence="2 4" id="KW-0560">Oxidoreductase</keyword>
<organism evidence="6 7">
    <name type="scientific">Buchnera aphidicola</name>
    <name type="common">Cinara tujafilina</name>
    <dbReference type="NCBI Taxonomy" id="261317"/>
    <lineage>
        <taxon>Bacteria</taxon>
        <taxon>Pseudomonadati</taxon>
        <taxon>Pseudomonadota</taxon>
        <taxon>Gammaproteobacteria</taxon>
        <taxon>Enterobacterales</taxon>
        <taxon>Erwiniaceae</taxon>
        <taxon>Buchnera</taxon>
    </lineage>
</organism>
<dbReference type="InterPro" id="IPR001763">
    <property type="entry name" value="Rhodanese-like_dom"/>
</dbReference>
<evidence type="ECO:0000313" key="6">
    <source>
        <dbReference type="EMBL" id="AEH39817.1"/>
    </source>
</evidence>
<dbReference type="GO" id="GO:0016705">
    <property type="term" value="F:oxidoreductase activity, acting on paired donors, with incorporation or reduction of molecular oxygen"/>
    <property type="evidence" value="ECO:0007669"/>
    <property type="project" value="UniProtKB-UniRule"/>
</dbReference>
<keyword evidence="7" id="KW-1185">Reference proteome</keyword>
<comment type="function">
    <text evidence="3">Catalyzes oxygen-dependent 5-hydroxyuridine (ho5U) modification at position 34 in tRNAs, the first step in 5-carboxymethoxyuridine (cmo5U) biosynthesis. May be part of an alternate pathway, which is able to bypass cmo5U biogenesis in a subset of tRNAs under aerobic conditions.</text>
</comment>
<protein>
    <recommendedName>
        <fullName evidence="4">tRNA uridine(34) hydroxylase</fullName>
        <ecNumber evidence="4">1.14.-.-</ecNumber>
    </recommendedName>
    <alternativeName>
        <fullName evidence="4">tRNA hydroxylation protein O</fullName>
    </alternativeName>
</protein>
<dbReference type="HAMAP" id="MF_00469">
    <property type="entry name" value="TrhO"/>
    <property type="match status" value="1"/>
</dbReference>
<evidence type="ECO:0000256" key="3">
    <source>
        <dbReference type="ARBA" id="ARBA00045625"/>
    </source>
</evidence>
<dbReference type="STRING" id="261317.BCTU_236"/>
<comment type="similarity">
    <text evidence="4">Belongs to the TrhO family.</text>
</comment>
<name>F7WZF5_9GAMM</name>
<dbReference type="InterPro" id="IPR020936">
    <property type="entry name" value="TrhO"/>
</dbReference>
<keyword evidence="1 4" id="KW-0819">tRNA processing</keyword>
<dbReference type="EC" id="1.14.-.-" evidence="4"/>
<dbReference type="EMBL" id="CP001817">
    <property type="protein sequence ID" value="AEH39817.1"/>
    <property type="molecule type" value="Genomic_DNA"/>
</dbReference>
<accession>F7WZF5</accession>
<proteinExistence type="inferred from homology"/>
<dbReference type="eggNOG" id="COG1054">
    <property type="taxonomic scope" value="Bacteria"/>
</dbReference>
<evidence type="ECO:0000259" key="5">
    <source>
        <dbReference type="PROSITE" id="PS50206"/>
    </source>
</evidence>
<dbReference type="NCBIfam" id="NF001133">
    <property type="entry name" value="PRK00142.1-1"/>
    <property type="match status" value="1"/>
</dbReference>
<dbReference type="PROSITE" id="PS50206">
    <property type="entry name" value="RHODANESE_3"/>
    <property type="match status" value="1"/>
</dbReference>
<dbReference type="GO" id="GO:0006400">
    <property type="term" value="P:tRNA modification"/>
    <property type="evidence" value="ECO:0007669"/>
    <property type="project" value="UniProtKB-UniRule"/>
</dbReference>
<dbReference type="PANTHER" id="PTHR43846:SF1">
    <property type="entry name" value="TRNA URIDINE(34) HYDROXYLASE"/>
    <property type="match status" value="1"/>
</dbReference>
<feature type="domain" description="Rhodanese" evidence="5">
    <location>
        <begin position="145"/>
        <end position="235"/>
    </location>
</feature>
<dbReference type="SMART" id="SM00450">
    <property type="entry name" value="RHOD"/>
    <property type="match status" value="1"/>
</dbReference>
<evidence type="ECO:0000256" key="4">
    <source>
        <dbReference type="HAMAP-Rule" id="MF_00469"/>
    </source>
</evidence>
<dbReference type="Gene3D" id="3.40.250.10">
    <property type="entry name" value="Rhodanese-like domain"/>
    <property type="match status" value="1"/>
</dbReference>
<reference evidence="6 7" key="1">
    <citation type="journal article" date="2011" name="Appl. Environ. Microbiol.">
        <title>The genome of Buchnera aphidicola from the aphid Cinara tujafilina provides new clues about the evolutionary history of metabolic losses in bacterial endosymbionts.</title>
        <authorList>
            <person name="Lamelas A."/>
            <person name="Gosalbes M.J."/>
            <person name="Moya A."/>
            <person name="Latorre A."/>
        </authorList>
    </citation>
    <scope>NUCLEOTIDE SEQUENCE [LARGE SCALE GENOMIC DNA]</scope>
    <source>
        <strain evidence="7">Cinara tujafilina</strain>
    </source>
</reference>
<dbReference type="Pfam" id="PF17773">
    <property type="entry name" value="UPF0176_N"/>
    <property type="match status" value="1"/>
</dbReference>
<dbReference type="HOGENOM" id="CLU_038878_1_1_6"/>
<dbReference type="AlphaFoldDB" id="F7WZF5"/>
<dbReference type="KEGG" id="baj:BCTU_236"/>
<dbReference type="InterPro" id="IPR036873">
    <property type="entry name" value="Rhodanese-like_dom_sf"/>
</dbReference>
<dbReference type="PANTHER" id="PTHR43846">
    <property type="entry name" value="UPF0176 PROTEIN YCEA"/>
    <property type="match status" value="1"/>
</dbReference>
<comment type="catalytic activity">
    <reaction evidence="4">
        <text>uridine(34) in tRNA + AH2 + O2 = 5-hydroxyuridine(34) in tRNA + A + H2O</text>
        <dbReference type="Rhea" id="RHEA:64224"/>
        <dbReference type="Rhea" id="RHEA-COMP:11727"/>
        <dbReference type="Rhea" id="RHEA-COMP:13381"/>
        <dbReference type="ChEBI" id="CHEBI:13193"/>
        <dbReference type="ChEBI" id="CHEBI:15377"/>
        <dbReference type="ChEBI" id="CHEBI:15379"/>
        <dbReference type="ChEBI" id="CHEBI:17499"/>
        <dbReference type="ChEBI" id="CHEBI:65315"/>
        <dbReference type="ChEBI" id="CHEBI:136877"/>
    </reaction>
</comment>
<dbReference type="Proteomes" id="UP000006811">
    <property type="component" value="Chromosome"/>
</dbReference>
<dbReference type="Pfam" id="PF12368">
    <property type="entry name" value="Rhodanese_C"/>
    <property type="match status" value="1"/>
</dbReference>
<dbReference type="OrthoDB" id="9778326at2"/>
<gene>
    <name evidence="6" type="primary">yceA</name>
    <name evidence="4" type="synonym">trhO</name>
    <name evidence="6" type="ORF">BCTU_236</name>
</gene>
<evidence type="ECO:0000256" key="1">
    <source>
        <dbReference type="ARBA" id="ARBA00022694"/>
    </source>
</evidence>
<dbReference type="Pfam" id="PF00581">
    <property type="entry name" value="Rhodanese"/>
    <property type="match status" value="1"/>
</dbReference>